<accession>A0A6H2C3C4</accession>
<dbReference type="KEGG" id="dfs:HGD76_18140"/>
<dbReference type="Proteomes" id="UP000502433">
    <property type="component" value="Chromosome"/>
</dbReference>
<sequence>MGKKSRQQAVPFCVPDAKTVLQLCTNRIKPVLNVKELEFIELQKDSKRYIYELTNNKSGIVFATDDRGNKHRVIRLLPEILDYTYWINISLTFLPVFNNSKLKVKPDNFQFSGVSIRVFKGLATENKEPLFRAEWDVLKDDNNHAQPHWHIYKSFLMRDFDTSEKLSFESLLKSNEVQDFGASTEPNNFADENSDLKEQKDWDGSTKFHFAMASQWHEKGGKHRFDIDKDSLLCWLEGCIQYIQEQLRYVSGVR</sequence>
<name>A0A6H2C3C4_DOLFA</name>
<reference evidence="1 2" key="1">
    <citation type="submission" date="2020-04" db="EMBL/GenBank/DDBJ databases">
        <title>Genome-Wide Identification of 5-Methylcytosine Sites in Bacterial Genomes By High-Throughput Sequencing of MspJI Restriction Fragments.</title>
        <authorList>
            <person name="Wu V."/>
        </authorList>
    </citation>
    <scope>NUCLEOTIDE SEQUENCE [LARGE SCALE GENOMIC DNA]</scope>
    <source>
        <strain evidence="1 2">CCAP 1403/13f</strain>
    </source>
</reference>
<proteinExistence type="predicted"/>
<dbReference type="RefSeq" id="WP_168696598.1">
    <property type="nucleotide sequence ID" value="NZ_CP051206.1"/>
</dbReference>
<organism evidence="1 2">
    <name type="scientific">Dolichospermum flos-aquae CCAP 1403/13F</name>
    <dbReference type="NCBI Taxonomy" id="315271"/>
    <lineage>
        <taxon>Bacteria</taxon>
        <taxon>Bacillati</taxon>
        <taxon>Cyanobacteriota</taxon>
        <taxon>Cyanophyceae</taxon>
        <taxon>Nostocales</taxon>
        <taxon>Aphanizomenonaceae</taxon>
        <taxon>Dolichospermum</taxon>
    </lineage>
</organism>
<dbReference type="AlphaFoldDB" id="A0A6H2C3C4"/>
<protein>
    <submittedName>
        <fullName evidence="1">Uncharacterized protein</fullName>
    </submittedName>
</protein>
<dbReference type="EMBL" id="CP051206">
    <property type="protein sequence ID" value="QJB45800.1"/>
    <property type="molecule type" value="Genomic_DNA"/>
</dbReference>
<gene>
    <name evidence="1" type="ORF">HGD76_18140</name>
</gene>
<evidence type="ECO:0000313" key="2">
    <source>
        <dbReference type="Proteomes" id="UP000502433"/>
    </source>
</evidence>
<reference evidence="1 2" key="2">
    <citation type="submission" date="2020-04" db="EMBL/GenBank/DDBJ databases">
        <authorList>
            <person name="Fomenkov A."/>
            <person name="Anton B.P."/>
            <person name="Roberts R.J."/>
        </authorList>
    </citation>
    <scope>NUCLEOTIDE SEQUENCE [LARGE SCALE GENOMIC DNA]</scope>
    <source>
        <strain evidence="1 2">CCAP 1403/13f</strain>
    </source>
</reference>
<evidence type="ECO:0000313" key="1">
    <source>
        <dbReference type="EMBL" id="QJB45800.1"/>
    </source>
</evidence>